<reference evidence="3" key="1">
    <citation type="submission" date="2019-08" db="EMBL/GenBank/DDBJ databases">
        <title>Complete genome sequence of a mangrove-derived Streptomyces xiamenensis.</title>
        <authorList>
            <person name="Xu J."/>
        </authorList>
    </citation>
    <scope>NUCLEOTIDE SEQUENCE</scope>
    <source>
        <strain evidence="3">318</strain>
    </source>
</reference>
<protein>
    <submittedName>
        <fullName evidence="3">Uncharacterized protein</fullName>
    </submittedName>
</protein>
<dbReference type="HOGENOM" id="CLU_083318_0_1_11"/>
<evidence type="ECO:0000259" key="2">
    <source>
        <dbReference type="Pfam" id="PF26572"/>
    </source>
</evidence>
<proteinExistence type="predicted"/>
<gene>
    <name evidence="3" type="ORF">SXIM_16240</name>
</gene>
<name>A0A0F7FRV9_9ACTN</name>
<dbReference type="Proteomes" id="UP000034034">
    <property type="component" value="Chromosome"/>
</dbReference>
<dbReference type="PATRIC" id="fig|408015.6.peg.1659"/>
<feature type="domain" description="DUF8185" evidence="2">
    <location>
        <begin position="100"/>
        <end position="205"/>
    </location>
</feature>
<dbReference type="AlphaFoldDB" id="A0A0F7FRV9"/>
<keyword evidence="4" id="KW-1185">Reference proteome</keyword>
<dbReference type="STRING" id="408015.SXIM_16240"/>
<accession>A0A0F7FRV9</accession>
<evidence type="ECO:0000259" key="1">
    <source>
        <dbReference type="Pfam" id="PF26035"/>
    </source>
</evidence>
<feature type="domain" description="DUF8010" evidence="1">
    <location>
        <begin position="2"/>
        <end position="97"/>
    </location>
</feature>
<dbReference type="Pfam" id="PF26572">
    <property type="entry name" value="DUF8185"/>
    <property type="match status" value="1"/>
</dbReference>
<dbReference type="KEGG" id="sxi:SXIM_16240"/>
<evidence type="ECO:0000313" key="4">
    <source>
        <dbReference type="Proteomes" id="UP000034034"/>
    </source>
</evidence>
<organism evidence="3 4">
    <name type="scientific">Streptomyces xiamenensis</name>
    <dbReference type="NCBI Taxonomy" id="408015"/>
    <lineage>
        <taxon>Bacteria</taxon>
        <taxon>Bacillati</taxon>
        <taxon>Actinomycetota</taxon>
        <taxon>Actinomycetes</taxon>
        <taxon>Kitasatosporales</taxon>
        <taxon>Streptomycetaceae</taxon>
        <taxon>Streptomyces</taxon>
    </lineage>
</organism>
<dbReference type="Pfam" id="PF26035">
    <property type="entry name" value="DUF8010"/>
    <property type="match status" value="1"/>
</dbReference>
<dbReference type="RefSeq" id="WP_030725462.1">
    <property type="nucleotide sequence ID" value="NZ_CP009922.3"/>
</dbReference>
<sequence>MSLSFAERGEAAELAALLARLLRWEKAAAARLQADGQVLGVFAKPARFDVLAIRPLRLAEPARLDITVSAGELLEGIDEAAGTARVPAAVTGPSWAGVLPPRGGWEPVAELEHAGVRGAAEAVIAEFRERTEALAATERTRDALDALAEEIWSRTLSGTPLPLRAVHAARSLGFLRAAAPVAVLARGVWLRLRTPLGSIAVRRPGTTTPGLTVTPR</sequence>
<dbReference type="InterPro" id="IPR058323">
    <property type="entry name" value="DUF8010"/>
</dbReference>
<evidence type="ECO:0000313" key="3">
    <source>
        <dbReference type="EMBL" id="AKG43008.1"/>
    </source>
</evidence>
<dbReference type="InterPro" id="IPR058498">
    <property type="entry name" value="DUF8185"/>
</dbReference>
<dbReference type="EMBL" id="CP009922">
    <property type="protein sequence ID" value="AKG43008.1"/>
    <property type="molecule type" value="Genomic_DNA"/>
</dbReference>